<protein>
    <recommendedName>
        <fullName evidence="2">FAD dependent oxidoreductase domain-containing protein</fullName>
    </recommendedName>
</protein>
<dbReference type="EMBL" id="BARU01012228">
    <property type="protein sequence ID" value="GAH38619.1"/>
    <property type="molecule type" value="Genomic_DNA"/>
</dbReference>
<feature type="non-terminal residue" evidence="1">
    <location>
        <position position="1"/>
    </location>
</feature>
<dbReference type="AlphaFoldDB" id="X1GAL5"/>
<dbReference type="PANTHER" id="PTHR43106:SF1">
    <property type="entry name" value="DEHYDROGENASE-RELATED"/>
    <property type="match status" value="1"/>
</dbReference>
<sequence>GEVVIKGKRIHAKYILAAPGRVGADWFAEQARNLGVKLTHGPIDVGVRVEVPAVVYEPVVKVNRDPKFHIRTKTFDDFVRTFCTNSMGWVMEERYDDHVGVNGHSLRAKKSQNTNFALLIHIETINHAARAGVYTPICKGRRCYFIHGFETPHLLAVDHVDCANVAIFRPDENFVVRDRW</sequence>
<accession>X1GAL5</accession>
<name>X1GAL5_9ZZZZ</name>
<comment type="caution">
    <text evidence="1">The sequence shown here is derived from an EMBL/GenBank/DDBJ whole genome shotgun (WGS) entry which is preliminary data.</text>
</comment>
<proteinExistence type="predicted"/>
<dbReference type="PANTHER" id="PTHR43106">
    <property type="entry name" value="DEHYDROGENASE-RELATED"/>
    <property type="match status" value="1"/>
</dbReference>
<reference evidence="1" key="1">
    <citation type="journal article" date="2014" name="Front. Microbiol.">
        <title>High frequency of phylogenetically diverse reductive dehalogenase-homologous genes in deep subseafloor sedimentary metagenomes.</title>
        <authorList>
            <person name="Kawai M."/>
            <person name="Futagami T."/>
            <person name="Toyoda A."/>
            <person name="Takaki Y."/>
            <person name="Nishi S."/>
            <person name="Hori S."/>
            <person name="Arai W."/>
            <person name="Tsubouchi T."/>
            <person name="Morono Y."/>
            <person name="Uchiyama I."/>
            <person name="Ito T."/>
            <person name="Fujiyama A."/>
            <person name="Inagaki F."/>
            <person name="Takami H."/>
        </authorList>
    </citation>
    <scope>NUCLEOTIDE SEQUENCE</scope>
    <source>
        <strain evidence="1">Expedition CK06-06</strain>
    </source>
</reference>
<evidence type="ECO:0000313" key="1">
    <source>
        <dbReference type="EMBL" id="GAH38619.1"/>
    </source>
</evidence>
<evidence type="ECO:0008006" key="2">
    <source>
        <dbReference type="Google" id="ProtNLM"/>
    </source>
</evidence>
<organism evidence="1">
    <name type="scientific">marine sediment metagenome</name>
    <dbReference type="NCBI Taxonomy" id="412755"/>
    <lineage>
        <taxon>unclassified sequences</taxon>
        <taxon>metagenomes</taxon>
        <taxon>ecological metagenomes</taxon>
    </lineage>
</organism>
<gene>
    <name evidence="1" type="ORF">S03H2_22646</name>
</gene>